<keyword evidence="1" id="KW-0732">Signal</keyword>
<reference evidence="3 4" key="1">
    <citation type="submission" date="2018-11" db="EMBL/GenBank/DDBJ databases">
        <title>Neisseria weixii sp. nov. isolated from the rectal contents of plateau pika (Ochotona cruzoniae).</title>
        <authorList>
            <person name="Zhang G."/>
        </authorList>
    </citation>
    <scope>NUCLEOTIDE SEQUENCE [LARGE SCALE GENOMIC DNA]</scope>
    <source>
        <strain evidence="3 4">10009</strain>
    </source>
</reference>
<dbReference type="GO" id="GO:0009279">
    <property type="term" value="C:cell outer membrane"/>
    <property type="evidence" value="ECO:0007669"/>
    <property type="project" value="UniProtKB-SubCell"/>
</dbReference>
<dbReference type="InterPro" id="IPR050218">
    <property type="entry name" value="LptD"/>
</dbReference>
<proteinExistence type="inferred from homology"/>
<evidence type="ECO:0000256" key="1">
    <source>
        <dbReference type="HAMAP-Rule" id="MF_01411"/>
    </source>
</evidence>
<feature type="domain" description="LptD C-terminal" evidence="2">
    <location>
        <begin position="358"/>
        <end position="737"/>
    </location>
</feature>
<organism evidence="3 4">
    <name type="scientific">Neisseria weixii</name>
    <dbReference type="NCBI Taxonomy" id="1853276"/>
    <lineage>
        <taxon>Bacteria</taxon>
        <taxon>Pseudomonadati</taxon>
        <taxon>Pseudomonadota</taxon>
        <taxon>Betaproteobacteria</taxon>
        <taxon>Neisseriales</taxon>
        <taxon>Neisseriaceae</taxon>
        <taxon>Neisseria</taxon>
    </lineage>
</organism>
<protein>
    <recommendedName>
        <fullName evidence="1">LPS-assembly protein LptD</fullName>
    </recommendedName>
</protein>
<gene>
    <name evidence="1" type="primary">lptD</name>
    <name evidence="3" type="ORF">EGK74_06905</name>
</gene>
<dbReference type="EMBL" id="RPFL01000016">
    <property type="protein sequence ID" value="RPD87037.1"/>
    <property type="molecule type" value="Genomic_DNA"/>
</dbReference>
<dbReference type="OrthoDB" id="9760225at2"/>
<keyword evidence="4" id="KW-1185">Reference proteome</keyword>
<feature type="chain" id="PRO_5018341654" description="LPS-assembly protein LptD" evidence="1">
    <location>
        <begin position="25"/>
        <end position="825"/>
    </location>
</feature>
<comment type="subunit">
    <text evidence="1">Component of the lipopolysaccharide transport and assembly complex. Interacts with LptE and LptA.</text>
</comment>
<dbReference type="Proteomes" id="UP000272412">
    <property type="component" value="Unassembled WGS sequence"/>
</dbReference>
<keyword evidence="1" id="KW-0472">Membrane</keyword>
<evidence type="ECO:0000259" key="2">
    <source>
        <dbReference type="Pfam" id="PF04453"/>
    </source>
</evidence>
<keyword evidence="1" id="KW-0998">Cell outer membrane</keyword>
<comment type="similarity">
    <text evidence="1">Belongs to the LptD family.</text>
</comment>
<dbReference type="GO" id="GO:1990351">
    <property type="term" value="C:transporter complex"/>
    <property type="evidence" value="ECO:0007669"/>
    <property type="project" value="TreeGrafter"/>
</dbReference>
<sequence length="825" mass="92762" precursor="true">MARLFSLKPLVIALSVGFSTAAAAQTGGAFAADAADYVPIETAQDTANPLASAEHNVAGNAQKTRADDNRPSEKADELSLGSTCLFCTKETLAGHAKAQQDETAVKRSGEESLPTDYTRVTADYVEGRTNVQVQAKGGVIIERNDEVLNADWAHYDQASNSVTAGDQFVLYQNGSVVSGGQINYNLDSGAGVTENVRMATERDGRRLQSVSEKAEMLSKARYKLINTKFNTCAPGDASWYIKAKSIDANQETGIGVAKSASLVFGGVPVLYTPWADFPLNGNRKSGLLVPNISTGSDGLELSLPYYLNLAPNLDATVTPGIISSRGVRLGGQVRYLEPKYHGQIEGTWMPDDKKSEHNNRYQFKWNHNHQFTAKLSGGVDFNSVSDNDYYRDFYGRNDIADNVNLNRQVWLNYHDTYWGGNFDGSLMAQKYQTLANEYGYKDEPYAIMPRLSGRWQRSLDNMQFDVFGQFTRFKHDDKQSGNRFVFHPSVKWDFHNNWGYVRPKVGAHATYYDLDSFNGSSRRHFSRFLPMVSVDSGMTFERHTNFLGSEYLQTLEPRLFYNYIPTKSQTDWPNLDTSENSFTYEQLFRENLFSGNDRINASNSLSTAVQSRILNPKTGAELFRAGIGQKFYFKTDTVLLDGSVSQYERNRSDWVAFAHGNVTDSVRFDFDIHYNQNQNRAESYAAGIRYNPEPGKVLSARYKYNRNTRIYLQDDGQYLYDKLSQIDLAAQWPLRKNLYAVARYNYEITVKKPLEMLAGVEYKSDCGCWSASVVAQRYVTGENSKKNAVFFNLQLKDLSNVGQNPFEQLRLAIPGYSKTNEVVNP</sequence>
<dbReference type="InterPro" id="IPR007543">
    <property type="entry name" value="LptD_C"/>
</dbReference>
<dbReference type="PANTHER" id="PTHR30189">
    <property type="entry name" value="LPS-ASSEMBLY PROTEIN"/>
    <property type="match status" value="1"/>
</dbReference>
<comment type="caution">
    <text evidence="1">Lacks conserved residue(s) required for the propagation of feature annotation.</text>
</comment>
<dbReference type="InterPro" id="IPR020889">
    <property type="entry name" value="LipoPS_assembly_LptD"/>
</dbReference>
<name>A0A3N4MYZ9_9NEIS</name>
<dbReference type="Pfam" id="PF04453">
    <property type="entry name" value="LptD"/>
    <property type="match status" value="1"/>
</dbReference>
<comment type="caution">
    <text evidence="3">The sequence shown here is derived from an EMBL/GenBank/DDBJ whole genome shotgun (WGS) entry which is preliminary data.</text>
</comment>
<dbReference type="AlphaFoldDB" id="A0A3N4MYZ9"/>
<comment type="function">
    <text evidence="1">Together with LptE, is involved in the assembly of lipopolysaccharide (LPS) at the surface of the outer membrane.</text>
</comment>
<feature type="signal peptide" evidence="1">
    <location>
        <begin position="1"/>
        <end position="24"/>
    </location>
</feature>
<dbReference type="GO" id="GO:0043165">
    <property type="term" value="P:Gram-negative-bacterium-type cell outer membrane assembly"/>
    <property type="evidence" value="ECO:0007669"/>
    <property type="project" value="UniProtKB-UniRule"/>
</dbReference>
<evidence type="ECO:0000313" key="4">
    <source>
        <dbReference type="Proteomes" id="UP000272412"/>
    </source>
</evidence>
<dbReference type="PANTHER" id="PTHR30189:SF1">
    <property type="entry name" value="LPS-ASSEMBLY PROTEIN LPTD"/>
    <property type="match status" value="1"/>
</dbReference>
<comment type="subcellular location">
    <subcellularLocation>
        <location evidence="1">Cell outer membrane</location>
    </subcellularLocation>
</comment>
<dbReference type="RefSeq" id="WP_123804108.1">
    <property type="nucleotide sequence ID" value="NZ_JBHSPY010000015.1"/>
</dbReference>
<dbReference type="Gene3D" id="2.60.450.10">
    <property type="entry name" value="Lipopolysaccharide (LPS) transport protein A like domain"/>
    <property type="match status" value="1"/>
</dbReference>
<accession>A0A3N4MYZ9</accession>
<dbReference type="HAMAP" id="MF_01411">
    <property type="entry name" value="LPS_assembly_LptD"/>
    <property type="match status" value="1"/>
</dbReference>
<evidence type="ECO:0000313" key="3">
    <source>
        <dbReference type="EMBL" id="RPD87037.1"/>
    </source>
</evidence>
<dbReference type="GO" id="GO:0015920">
    <property type="term" value="P:lipopolysaccharide transport"/>
    <property type="evidence" value="ECO:0007669"/>
    <property type="project" value="InterPro"/>
</dbReference>